<dbReference type="PROSITE" id="PS51186">
    <property type="entry name" value="GNAT"/>
    <property type="match status" value="1"/>
</dbReference>
<evidence type="ECO:0000259" key="1">
    <source>
        <dbReference type="PROSITE" id="PS51186"/>
    </source>
</evidence>
<feature type="domain" description="N-acetyltransferase" evidence="1">
    <location>
        <begin position="7"/>
        <end position="168"/>
    </location>
</feature>
<dbReference type="Proteomes" id="UP000024942">
    <property type="component" value="Unassembled WGS sequence"/>
</dbReference>
<dbReference type="STRING" id="1280953.HOC_10429"/>
<dbReference type="EMBL" id="ARYL01000014">
    <property type="protein sequence ID" value="KDA02404.1"/>
    <property type="molecule type" value="Genomic_DNA"/>
</dbReference>
<evidence type="ECO:0000313" key="3">
    <source>
        <dbReference type="Proteomes" id="UP000024942"/>
    </source>
</evidence>
<dbReference type="OrthoDB" id="6182349at2"/>
<reference evidence="2 3" key="1">
    <citation type="journal article" date="2014" name="Antonie Van Leeuwenhoek">
        <title>Hyphomonas beringensis sp. nov. and Hyphomonas chukchiensis sp. nov., isolated from surface seawater of the Bering Sea and Chukchi Sea.</title>
        <authorList>
            <person name="Li C."/>
            <person name="Lai Q."/>
            <person name="Li G."/>
            <person name="Dong C."/>
            <person name="Wang J."/>
            <person name="Liao Y."/>
            <person name="Shao Z."/>
        </authorList>
    </citation>
    <scope>NUCLEOTIDE SEQUENCE [LARGE SCALE GENOMIC DNA]</scope>
    <source>
        <strain evidence="2 3">SCH89</strain>
    </source>
</reference>
<name>A0A059G6T0_9PROT</name>
<dbReference type="CDD" id="cd04301">
    <property type="entry name" value="NAT_SF"/>
    <property type="match status" value="1"/>
</dbReference>
<dbReference type="InterPro" id="IPR000182">
    <property type="entry name" value="GNAT_dom"/>
</dbReference>
<protein>
    <submittedName>
        <fullName evidence="2">N-acetyltransferase GCN5</fullName>
    </submittedName>
</protein>
<keyword evidence="3" id="KW-1185">Reference proteome</keyword>
<keyword evidence="2" id="KW-0808">Transferase</keyword>
<comment type="caution">
    <text evidence="2">The sequence shown here is derived from an EMBL/GenBank/DDBJ whole genome shotgun (WGS) entry which is preliminary data.</text>
</comment>
<dbReference type="AlphaFoldDB" id="A0A059G6T0"/>
<dbReference type="InterPro" id="IPR016181">
    <property type="entry name" value="Acyl_CoA_acyltransferase"/>
</dbReference>
<sequence>MAHPPGMIIRPYETSDLPALHVINQAGVPGVGDETEATLGRWLSLHDARVATREDGTLLGFINLIPPGEMGYESANLRWLEKWGADFIYVDRIAIAETGRGQGVGAALYEDAFRAYAGKTPWITCEVNLRPPNSGSLRFHTRLGFEEIGRRSYADDTKEVVYLARALT</sequence>
<dbReference type="RefSeq" id="WP_035538253.1">
    <property type="nucleotide sequence ID" value="NZ_ARYL01000014.1"/>
</dbReference>
<accession>A0A059G6T0</accession>
<dbReference type="eggNOG" id="COG3818">
    <property type="taxonomic scope" value="Bacteria"/>
</dbReference>
<dbReference type="Pfam" id="PF00583">
    <property type="entry name" value="Acetyltransf_1"/>
    <property type="match status" value="1"/>
</dbReference>
<gene>
    <name evidence="2" type="ORF">HOC_10429</name>
</gene>
<dbReference type="SUPFAM" id="SSF55729">
    <property type="entry name" value="Acyl-CoA N-acyltransferases (Nat)"/>
    <property type="match status" value="1"/>
</dbReference>
<dbReference type="Gene3D" id="3.40.630.30">
    <property type="match status" value="1"/>
</dbReference>
<dbReference type="PATRIC" id="fig|1280953.3.peg.2105"/>
<evidence type="ECO:0000313" key="2">
    <source>
        <dbReference type="EMBL" id="KDA02404.1"/>
    </source>
</evidence>
<organism evidence="2 3">
    <name type="scientific">Hyphomonas oceanitis SCH89</name>
    <dbReference type="NCBI Taxonomy" id="1280953"/>
    <lineage>
        <taxon>Bacteria</taxon>
        <taxon>Pseudomonadati</taxon>
        <taxon>Pseudomonadota</taxon>
        <taxon>Alphaproteobacteria</taxon>
        <taxon>Hyphomonadales</taxon>
        <taxon>Hyphomonadaceae</taxon>
        <taxon>Hyphomonas</taxon>
    </lineage>
</organism>
<dbReference type="GO" id="GO:0016747">
    <property type="term" value="F:acyltransferase activity, transferring groups other than amino-acyl groups"/>
    <property type="evidence" value="ECO:0007669"/>
    <property type="project" value="InterPro"/>
</dbReference>
<proteinExistence type="predicted"/>